<evidence type="ECO:0000256" key="4">
    <source>
        <dbReference type="ARBA" id="ARBA00022692"/>
    </source>
</evidence>
<dbReference type="RefSeq" id="WP_126824409.1">
    <property type="nucleotide sequence ID" value="NZ_JBHLWU010000002.1"/>
</dbReference>
<keyword evidence="10" id="KW-1185">Reference proteome</keyword>
<comment type="similarity">
    <text evidence="2">Belongs to the MreD family.</text>
</comment>
<feature type="transmembrane region" description="Helical" evidence="8">
    <location>
        <begin position="107"/>
        <end position="132"/>
    </location>
</feature>
<dbReference type="EMBL" id="NGJZ01000002">
    <property type="protein sequence ID" value="RSU07043.1"/>
    <property type="molecule type" value="Genomic_DNA"/>
</dbReference>
<keyword evidence="5" id="KW-0133">Cell shape</keyword>
<dbReference type="AlphaFoldDB" id="A0A430AGN5"/>
<dbReference type="Proteomes" id="UP000288669">
    <property type="component" value="Unassembled WGS sequence"/>
</dbReference>
<dbReference type="NCBIfam" id="TIGR03426">
    <property type="entry name" value="shape_MreD"/>
    <property type="match status" value="1"/>
</dbReference>
<evidence type="ECO:0000256" key="3">
    <source>
        <dbReference type="ARBA" id="ARBA00022475"/>
    </source>
</evidence>
<evidence type="ECO:0000256" key="5">
    <source>
        <dbReference type="ARBA" id="ARBA00022960"/>
    </source>
</evidence>
<dbReference type="OrthoDB" id="2148512at2"/>
<feature type="transmembrane region" description="Helical" evidence="8">
    <location>
        <begin position="81"/>
        <end position="100"/>
    </location>
</feature>
<keyword evidence="7 8" id="KW-0472">Membrane</keyword>
<dbReference type="InterPro" id="IPR007227">
    <property type="entry name" value="Cell_shape_determining_MreD"/>
</dbReference>
<evidence type="ECO:0000256" key="1">
    <source>
        <dbReference type="ARBA" id="ARBA00004651"/>
    </source>
</evidence>
<comment type="caution">
    <text evidence="9">The sequence shown here is derived from an EMBL/GenBank/DDBJ whole genome shotgun (WGS) entry which is preliminary data.</text>
</comment>
<evidence type="ECO:0000313" key="9">
    <source>
        <dbReference type="EMBL" id="RSU07043.1"/>
    </source>
</evidence>
<feature type="transmembrane region" description="Helical" evidence="8">
    <location>
        <begin position="144"/>
        <end position="162"/>
    </location>
</feature>
<keyword evidence="6 8" id="KW-1133">Transmembrane helix</keyword>
<proteinExistence type="inferred from homology"/>
<evidence type="ECO:0000256" key="8">
    <source>
        <dbReference type="SAM" id="Phobius"/>
    </source>
</evidence>
<protein>
    <submittedName>
        <fullName evidence="9">Rod shape-determining protein MreD</fullName>
    </submittedName>
</protein>
<keyword evidence="3" id="KW-1003">Cell membrane</keyword>
<organism evidence="9 10">
    <name type="scientific">Vagococcus entomophilus</name>
    <dbReference type="NCBI Taxonomy" id="1160095"/>
    <lineage>
        <taxon>Bacteria</taxon>
        <taxon>Bacillati</taxon>
        <taxon>Bacillota</taxon>
        <taxon>Bacilli</taxon>
        <taxon>Lactobacillales</taxon>
        <taxon>Enterococcaceae</taxon>
        <taxon>Vagococcus</taxon>
    </lineage>
</organism>
<evidence type="ECO:0000256" key="7">
    <source>
        <dbReference type="ARBA" id="ARBA00023136"/>
    </source>
</evidence>
<name>A0A430AGN5_9ENTE</name>
<keyword evidence="4 8" id="KW-0812">Transmembrane</keyword>
<comment type="subcellular location">
    <subcellularLocation>
        <location evidence="1">Cell membrane</location>
        <topology evidence="1">Multi-pass membrane protein</topology>
    </subcellularLocation>
</comment>
<reference evidence="9 10" key="1">
    <citation type="submission" date="2017-05" db="EMBL/GenBank/DDBJ databases">
        <title>Vagococcus spp. assemblies.</title>
        <authorList>
            <person name="Gulvik C.A."/>
        </authorList>
    </citation>
    <scope>NUCLEOTIDE SEQUENCE [LARGE SCALE GENOMIC DNA]</scope>
    <source>
        <strain evidence="9 10">DSM 24756</strain>
    </source>
</reference>
<evidence type="ECO:0000313" key="10">
    <source>
        <dbReference type="Proteomes" id="UP000288669"/>
    </source>
</evidence>
<evidence type="ECO:0000256" key="6">
    <source>
        <dbReference type="ARBA" id="ARBA00022989"/>
    </source>
</evidence>
<dbReference type="Pfam" id="PF04093">
    <property type="entry name" value="MreD"/>
    <property type="match status" value="1"/>
</dbReference>
<dbReference type="GO" id="GO:0005886">
    <property type="term" value="C:plasma membrane"/>
    <property type="evidence" value="ECO:0007669"/>
    <property type="project" value="UniProtKB-SubCell"/>
</dbReference>
<dbReference type="GO" id="GO:0008360">
    <property type="term" value="P:regulation of cell shape"/>
    <property type="evidence" value="ECO:0007669"/>
    <property type="project" value="UniProtKB-KW"/>
</dbReference>
<gene>
    <name evidence="9" type="ORF">CBF30_07230</name>
</gene>
<feature type="transmembrane region" description="Helical" evidence="8">
    <location>
        <begin position="33"/>
        <end position="52"/>
    </location>
</feature>
<sequence length="169" mass="19438">MKKSDVSRYWMVLGLFLLMLVDAQISNFLKQRFSDNIAINSSLLLLILMFGTFRYSKRYMLIAATFIGLLFDSYFYGVIGIYLLCLPLSVYLVFTIFNYVKPTVASLFLCFIIMMTFVQSATVFIQTIFQVVKVDTGSFITENLGPTLIFNGVVFIILIYPLKKLFLEK</sequence>
<accession>A0A430AGN5</accession>
<evidence type="ECO:0000256" key="2">
    <source>
        <dbReference type="ARBA" id="ARBA00007776"/>
    </source>
</evidence>